<evidence type="ECO:0008006" key="3">
    <source>
        <dbReference type="Google" id="ProtNLM"/>
    </source>
</evidence>
<accession>A0A9D1P9Z7</accession>
<dbReference type="Proteomes" id="UP000886884">
    <property type="component" value="Unassembled WGS sequence"/>
</dbReference>
<gene>
    <name evidence="1" type="ORF">IAA64_11600</name>
</gene>
<reference evidence="1" key="2">
    <citation type="journal article" date="2021" name="PeerJ">
        <title>Extensive microbial diversity within the chicken gut microbiome revealed by metagenomics and culture.</title>
        <authorList>
            <person name="Gilroy R."/>
            <person name="Ravi A."/>
            <person name="Getino M."/>
            <person name="Pursley I."/>
            <person name="Horton D.L."/>
            <person name="Alikhan N.F."/>
            <person name="Baker D."/>
            <person name="Gharbi K."/>
            <person name="Hall N."/>
            <person name="Watson M."/>
            <person name="Adriaenssens E.M."/>
            <person name="Foster-Nyarko E."/>
            <person name="Jarju S."/>
            <person name="Secka A."/>
            <person name="Antonio M."/>
            <person name="Oren A."/>
            <person name="Chaudhuri R.R."/>
            <person name="La Ragione R."/>
            <person name="Hildebrand F."/>
            <person name="Pallen M.J."/>
        </authorList>
    </citation>
    <scope>NUCLEOTIDE SEQUENCE</scope>
    <source>
        <strain evidence="1">CHK183-6373</strain>
    </source>
</reference>
<evidence type="ECO:0000313" key="2">
    <source>
        <dbReference type="Proteomes" id="UP000886884"/>
    </source>
</evidence>
<sequence>RAFHRWACDLYRETCLAGGLTPRAQLAVFLDEDALNGFAPADGFGHCAVYEQMVQLGWLGAPYDTYLFSDFASVDPARYRAALFLSPAGFSEAQLRRLVDWKREGRSLLFSGYPGYAAGKLGEACEIACEIGADTAPLRAAYRGEAYPSLLCSGPQVALLPGDGDVVLAREENGAAAAVLHRNREYQILWSVVPQLPAAMVREALLLAGAHIYLYSRDTVSAAGNLVCVHACEGGVKRVYFPRMGRAFDAIHGKRLPGTELYAEMEMQLGETRLLRLELAEEL</sequence>
<dbReference type="AlphaFoldDB" id="A0A9D1P9Z7"/>
<dbReference type="EMBL" id="DVOT01000212">
    <property type="protein sequence ID" value="HIV28610.1"/>
    <property type="molecule type" value="Genomic_DNA"/>
</dbReference>
<feature type="non-terminal residue" evidence="1">
    <location>
        <position position="1"/>
    </location>
</feature>
<protein>
    <recommendedName>
        <fullName evidence="3">Beta-galactosidase trimerisation domain-containing protein</fullName>
    </recommendedName>
</protein>
<organism evidence="1 2">
    <name type="scientific">Candidatus Ornithocaccomicrobium faecavium</name>
    <dbReference type="NCBI Taxonomy" id="2840890"/>
    <lineage>
        <taxon>Bacteria</taxon>
        <taxon>Bacillati</taxon>
        <taxon>Bacillota</taxon>
        <taxon>Clostridia</taxon>
        <taxon>Candidatus Ornithocaccomicrobium</taxon>
    </lineage>
</organism>
<name>A0A9D1P9Z7_9FIRM</name>
<proteinExistence type="predicted"/>
<evidence type="ECO:0000313" key="1">
    <source>
        <dbReference type="EMBL" id="HIV28610.1"/>
    </source>
</evidence>
<reference evidence="1" key="1">
    <citation type="submission" date="2020-10" db="EMBL/GenBank/DDBJ databases">
        <authorList>
            <person name="Gilroy R."/>
        </authorList>
    </citation>
    <scope>NUCLEOTIDE SEQUENCE</scope>
    <source>
        <strain evidence="1">CHK183-6373</strain>
    </source>
</reference>
<comment type="caution">
    <text evidence="1">The sequence shown here is derived from an EMBL/GenBank/DDBJ whole genome shotgun (WGS) entry which is preliminary data.</text>
</comment>